<dbReference type="AlphaFoldDB" id="U3BBV8"/>
<dbReference type="Gene3D" id="3.30.565.10">
    <property type="entry name" value="Histidine kinase-like ATPase, C-terminal domain"/>
    <property type="match status" value="1"/>
</dbReference>
<evidence type="ECO:0000256" key="19">
    <source>
        <dbReference type="SAM" id="Phobius"/>
    </source>
</evidence>
<dbReference type="CDD" id="cd17546">
    <property type="entry name" value="REC_hyHK_CKI1_RcsC-like"/>
    <property type="match status" value="1"/>
</dbReference>
<evidence type="ECO:0000256" key="1">
    <source>
        <dbReference type="ARBA" id="ARBA00000085"/>
    </source>
</evidence>
<dbReference type="InterPro" id="IPR029151">
    <property type="entry name" value="Sensor-like_sf"/>
</dbReference>
<comment type="subcellular location">
    <subcellularLocation>
        <location evidence="2">Cell inner membrane</location>
        <topology evidence="2">Multi-pass membrane protein</topology>
    </subcellularLocation>
</comment>
<name>U3BBV8_VIBPR</name>
<evidence type="ECO:0000256" key="9">
    <source>
        <dbReference type="ARBA" id="ARBA00022692"/>
    </source>
</evidence>
<reference evidence="22 23" key="1">
    <citation type="submission" date="2013-09" db="EMBL/GenBank/DDBJ databases">
        <title>Whole genome shotgun sequence of Vibrio proteolyticus NBRC 13287.</title>
        <authorList>
            <person name="Isaki S."/>
            <person name="Hosoyama A."/>
            <person name="Numata M."/>
            <person name="Hashimoto M."/>
            <person name="Hosoyama Y."/>
            <person name="Tsuchikane K."/>
            <person name="Noguchi M."/>
            <person name="Hirakata S."/>
            <person name="Ichikawa N."/>
            <person name="Ohji S."/>
            <person name="Yamazoe A."/>
            <person name="Fujita N."/>
        </authorList>
    </citation>
    <scope>NUCLEOTIDE SEQUENCE [LARGE SCALE GENOMIC DNA]</scope>
    <source>
        <strain evidence="22 23">NBRC 13287</strain>
    </source>
</reference>
<dbReference type="Gene3D" id="3.40.50.2300">
    <property type="match status" value="1"/>
</dbReference>
<dbReference type="InterPro" id="IPR035965">
    <property type="entry name" value="PAS-like_dom_sf"/>
</dbReference>
<dbReference type="RefSeq" id="WP_021705239.1">
    <property type="nucleotide sequence ID" value="NZ_BATJ01000007.1"/>
</dbReference>
<feature type="transmembrane region" description="Helical" evidence="19">
    <location>
        <begin position="12"/>
        <end position="35"/>
    </location>
</feature>
<dbReference type="InterPro" id="IPR004358">
    <property type="entry name" value="Sig_transdc_His_kin-like_C"/>
</dbReference>
<dbReference type="PRINTS" id="PR00344">
    <property type="entry name" value="BCTRLSENSOR"/>
</dbReference>
<dbReference type="SMART" id="SM00388">
    <property type="entry name" value="HisKA"/>
    <property type="match status" value="1"/>
</dbReference>
<keyword evidence="11" id="KW-0418">Kinase</keyword>
<evidence type="ECO:0000256" key="8">
    <source>
        <dbReference type="ARBA" id="ARBA00022679"/>
    </source>
</evidence>
<dbReference type="SUPFAM" id="SSF55785">
    <property type="entry name" value="PYP-like sensor domain (PAS domain)"/>
    <property type="match status" value="1"/>
</dbReference>
<dbReference type="Pfam" id="PF09308">
    <property type="entry name" value="LuxQ-periplasm"/>
    <property type="match status" value="1"/>
</dbReference>
<dbReference type="GO" id="GO:0000155">
    <property type="term" value="F:phosphorelay sensor kinase activity"/>
    <property type="evidence" value="ECO:0007669"/>
    <property type="project" value="InterPro"/>
</dbReference>
<dbReference type="InterPro" id="IPR053413">
    <property type="entry name" value="AI-2_sensor_kinase/phosphatase"/>
</dbReference>
<evidence type="ECO:0000256" key="13">
    <source>
        <dbReference type="ARBA" id="ARBA00022840"/>
    </source>
</evidence>
<keyword evidence="12" id="KW-0378">Hydrolase</keyword>
<feature type="domain" description="Response regulatory" evidence="21">
    <location>
        <begin position="730"/>
        <end position="846"/>
    </location>
</feature>
<dbReference type="STRING" id="1219065.VPR01S_07_00630"/>
<evidence type="ECO:0000256" key="2">
    <source>
        <dbReference type="ARBA" id="ARBA00004429"/>
    </source>
</evidence>
<gene>
    <name evidence="22" type="primary">luxQ</name>
    <name evidence="22" type="ORF">VPR01S_07_00630</name>
</gene>
<evidence type="ECO:0000313" key="23">
    <source>
        <dbReference type="Proteomes" id="UP000016570"/>
    </source>
</evidence>
<dbReference type="SUPFAM" id="SSF55874">
    <property type="entry name" value="ATPase domain of HSP90 chaperone/DNA topoisomerase II/histidine kinase"/>
    <property type="match status" value="1"/>
</dbReference>
<evidence type="ECO:0000256" key="12">
    <source>
        <dbReference type="ARBA" id="ARBA00022801"/>
    </source>
</evidence>
<dbReference type="CDD" id="cd00082">
    <property type="entry name" value="HisKA"/>
    <property type="match status" value="1"/>
</dbReference>
<evidence type="ECO:0000256" key="3">
    <source>
        <dbReference type="ARBA" id="ARBA00012438"/>
    </source>
</evidence>
<evidence type="ECO:0000256" key="4">
    <source>
        <dbReference type="ARBA" id="ARBA00019468"/>
    </source>
</evidence>
<comment type="caution">
    <text evidence="22">The sequence shown here is derived from an EMBL/GenBank/DDBJ whole genome shotgun (WGS) entry which is preliminary data.</text>
</comment>
<dbReference type="EC" id="2.7.13.3" evidence="3"/>
<dbReference type="InterPro" id="IPR001789">
    <property type="entry name" value="Sig_transdc_resp-reg_receiver"/>
</dbReference>
<proteinExistence type="predicted"/>
<evidence type="ECO:0000256" key="16">
    <source>
        <dbReference type="ARBA" id="ARBA00023012"/>
    </source>
</evidence>
<dbReference type="GO" id="GO:0005524">
    <property type="term" value="F:ATP binding"/>
    <property type="evidence" value="ECO:0007669"/>
    <property type="project" value="UniProtKB-KW"/>
</dbReference>
<keyword evidence="16" id="KW-0902">Two-component regulatory system</keyword>
<dbReference type="SUPFAM" id="SSF103190">
    <property type="entry name" value="Sensory domain-like"/>
    <property type="match status" value="1"/>
</dbReference>
<evidence type="ECO:0000256" key="14">
    <source>
        <dbReference type="ARBA" id="ARBA00022912"/>
    </source>
</evidence>
<dbReference type="InterPro" id="IPR015387">
    <property type="entry name" value="LuxQ-periplasm_dom"/>
</dbReference>
<dbReference type="eggNOG" id="COG0784">
    <property type="taxonomic scope" value="Bacteria"/>
</dbReference>
<dbReference type="SUPFAM" id="SSF52172">
    <property type="entry name" value="CheY-like"/>
    <property type="match status" value="1"/>
</dbReference>
<dbReference type="InterPro" id="IPR043056">
    <property type="entry name" value="LuxQ-periplasm_N"/>
</dbReference>
<dbReference type="Gene3D" id="1.10.287.130">
    <property type="match status" value="1"/>
</dbReference>
<dbReference type="InterPro" id="IPR036097">
    <property type="entry name" value="HisK_dim/P_sf"/>
</dbReference>
<evidence type="ECO:0000259" key="21">
    <source>
        <dbReference type="PROSITE" id="PS50110"/>
    </source>
</evidence>
<dbReference type="Pfam" id="PF00512">
    <property type="entry name" value="HisKA"/>
    <property type="match status" value="1"/>
</dbReference>
<evidence type="ECO:0000313" key="22">
    <source>
        <dbReference type="EMBL" id="GAD67264.1"/>
    </source>
</evidence>
<keyword evidence="9 19" id="KW-0812">Transmembrane</keyword>
<dbReference type="CDD" id="cd16922">
    <property type="entry name" value="HATPase_EvgS-ArcB-TorS-like"/>
    <property type="match status" value="1"/>
</dbReference>
<feature type="transmembrane region" description="Helical" evidence="19">
    <location>
        <begin position="283"/>
        <end position="304"/>
    </location>
</feature>
<dbReference type="EMBL" id="BATJ01000007">
    <property type="protein sequence ID" value="GAD67264.1"/>
    <property type="molecule type" value="Genomic_DNA"/>
</dbReference>
<dbReference type="PANTHER" id="PTHR43047">
    <property type="entry name" value="TWO-COMPONENT HISTIDINE PROTEIN KINASE"/>
    <property type="match status" value="1"/>
</dbReference>
<keyword evidence="7 18" id="KW-0597">Phosphoprotein</keyword>
<dbReference type="GO" id="GO:0005886">
    <property type="term" value="C:plasma membrane"/>
    <property type="evidence" value="ECO:0007669"/>
    <property type="project" value="UniProtKB-SubCell"/>
</dbReference>
<dbReference type="InterPro" id="IPR005467">
    <property type="entry name" value="His_kinase_dom"/>
</dbReference>
<evidence type="ECO:0000256" key="10">
    <source>
        <dbReference type="ARBA" id="ARBA00022741"/>
    </source>
</evidence>
<dbReference type="PANTHER" id="PTHR43047:SF78">
    <property type="entry name" value="SENSORY_REGULATORY PROTEIN RPFC"/>
    <property type="match status" value="1"/>
</dbReference>
<dbReference type="SMART" id="SM00448">
    <property type="entry name" value="REC"/>
    <property type="match status" value="1"/>
</dbReference>
<dbReference type="InterPro" id="IPR011006">
    <property type="entry name" value="CheY-like_superfamily"/>
</dbReference>
<evidence type="ECO:0000256" key="15">
    <source>
        <dbReference type="ARBA" id="ARBA00022989"/>
    </source>
</evidence>
<evidence type="ECO:0000256" key="11">
    <source>
        <dbReference type="ARBA" id="ARBA00022777"/>
    </source>
</evidence>
<organism evidence="22 23">
    <name type="scientific">Vibrio proteolyticus NBRC 13287</name>
    <dbReference type="NCBI Taxonomy" id="1219065"/>
    <lineage>
        <taxon>Bacteria</taxon>
        <taxon>Pseudomonadati</taxon>
        <taxon>Pseudomonadota</taxon>
        <taxon>Gammaproteobacteria</taxon>
        <taxon>Vibrionales</taxon>
        <taxon>Vibrionaceae</taxon>
        <taxon>Vibrio</taxon>
    </lineage>
</organism>
<keyword evidence="23" id="KW-1185">Reference proteome</keyword>
<dbReference type="PROSITE" id="PS50109">
    <property type="entry name" value="HIS_KIN"/>
    <property type="match status" value="1"/>
</dbReference>
<sequence length="852" mass="95653">MKFSLKRMPKRNRLAALITRSVFIINGLLILVVLFQNYQVSRQIISQEVARSNQQTSSLVQSFFDFRLTALQVQQDAYSRSDSLLIALRARHYDTLDAFFASIDQTVPELVPDFRFVIQDGKLAWDDANHEFYGIDTKQLPLMAKAMSVSSNWHLSQVPSTLGTRYLMLRKTPIIDVNTGEVMGLLYIGIVLNNNYGLVSTLRDSAKADNVIMSVGSEVIASTITNRAGYSGIDVLSHYSQSPEHRNFVVSKTDLLINTTPTYLSIYTITNNTQISALASSHYFWVAVVLIAIFIFAALTRLWLNKRVSDELDRLMTFTQDAVDNKIVAPSPESDVEEFHQFGQTLELAFKRLYEQERRFEDLFKFSLSPIILWDSGGQVVKMNPAAHSYFDSEDDDTFEQLVSKLMPQIKMCNTGATLTGINLPLGNKVFRWNLSPILIQGKTHTIITQGQDITSLIEAEKQSEAARQEAEESARVRADFLAKMSHELRTPLNGILGVSQLLKSSVRDSDQLEQVNVLCNSGEHLLAVLNDILDFSKIEQGKFHIQKSEFRLVELLTSVEKIFSPLCLEKHIDLKVSNDLSEDVLLFTDQVRLNQVLFNLVSNAVKFTHEGQVHVNVSASKSTQGESLLNIVVEDTGIGVEESQLQSIFDPFVQAESTTTREYGGSGLGLAIVKSLMELLDGEIRVSSQLGLGSRFELVLPTPMRIASSVEESGEQVSDQELLFDRQLKVLLVEDNHTNAFIAQAFCKKYKMEVIWVKDGLAAIEYLKQNPHIDLVLMDNQLPNLGGIEATKMIRDDLNLDIPIYACTADGMMDTKRAFLTAGANYVIVKPIKEKALNQAFVHYKNMFYHG</sequence>
<dbReference type="Gene3D" id="2.20.20.100">
    <property type="entry name" value="LuxQ periplasmic domain, C-terminal subdomain"/>
    <property type="match status" value="1"/>
</dbReference>
<evidence type="ECO:0000256" key="6">
    <source>
        <dbReference type="ARBA" id="ARBA00022519"/>
    </source>
</evidence>
<dbReference type="InterPro" id="IPR036890">
    <property type="entry name" value="HATPase_C_sf"/>
</dbReference>
<dbReference type="SMART" id="SM00387">
    <property type="entry name" value="HATPase_c"/>
    <property type="match status" value="1"/>
</dbReference>
<keyword evidence="6" id="KW-0997">Cell inner membrane</keyword>
<dbReference type="Pfam" id="PF00072">
    <property type="entry name" value="Response_reg"/>
    <property type="match status" value="1"/>
</dbReference>
<dbReference type="Pfam" id="PF02518">
    <property type="entry name" value="HATPase_c"/>
    <property type="match status" value="1"/>
</dbReference>
<comment type="catalytic activity">
    <reaction evidence="1">
        <text>ATP + protein L-histidine = ADP + protein N-phospho-L-histidine.</text>
        <dbReference type="EC" id="2.7.13.3"/>
    </reaction>
</comment>
<feature type="modified residue" description="4-aspartylphosphate" evidence="18">
    <location>
        <position position="780"/>
    </location>
</feature>
<accession>U3BBV8</accession>
<dbReference type="FunFam" id="3.30.565.10:FF:000010">
    <property type="entry name" value="Sensor histidine kinase RcsC"/>
    <property type="match status" value="1"/>
</dbReference>
<dbReference type="PROSITE" id="PS50110">
    <property type="entry name" value="RESPONSE_REGULATORY"/>
    <property type="match status" value="1"/>
</dbReference>
<keyword evidence="15 19" id="KW-1133">Transmembrane helix</keyword>
<evidence type="ECO:0000256" key="17">
    <source>
        <dbReference type="ARBA" id="ARBA00023136"/>
    </source>
</evidence>
<protein>
    <recommendedName>
        <fullName evidence="4">Autoinducer 2 sensor kinase/phosphatase LuxQ</fullName>
        <ecNumber evidence="3">2.7.13.3</ecNumber>
    </recommendedName>
</protein>
<dbReference type="Gene3D" id="3.30.450.20">
    <property type="entry name" value="PAS domain"/>
    <property type="match status" value="1"/>
</dbReference>
<evidence type="ECO:0000256" key="7">
    <source>
        <dbReference type="ARBA" id="ARBA00022553"/>
    </source>
</evidence>
<dbReference type="GO" id="GO:0004721">
    <property type="term" value="F:phosphoprotein phosphatase activity"/>
    <property type="evidence" value="ECO:0007669"/>
    <property type="project" value="UniProtKB-KW"/>
</dbReference>
<keyword evidence="10" id="KW-0547">Nucleotide-binding</keyword>
<keyword evidence="14" id="KW-0904">Protein phosphatase</keyword>
<dbReference type="NCBIfam" id="NF041947">
    <property type="entry name" value="LuxQ_Vibrio"/>
    <property type="match status" value="1"/>
</dbReference>
<evidence type="ECO:0000259" key="20">
    <source>
        <dbReference type="PROSITE" id="PS50109"/>
    </source>
</evidence>
<dbReference type="InterPro" id="IPR003661">
    <property type="entry name" value="HisK_dim/P_dom"/>
</dbReference>
<dbReference type="Proteomes" id="UP000016570">
    <property type="component" value="Unassembled WGS sequence"/>
</dbReference>
<dbReference type="SUPFAM" id="SSF47384">
    <property type="entry name" value="Homodimeric domain of signal transducing histidine kinase"/>
    <property type="match status" value="1"/>
</dbReference>
<dbReference type="Gene3D" id="3.30.450.220">
    <property type="entry name" value="LuxQ periplasmic domain, N-terminal subdomain"/>
    <property type="match status" value="1"/>
</dbReference>
<dbReference type="InterPro" id="IPR003594">
    <property type="entry name" value="HATPase_dom"/>
</dbReference>
<keyword evidence="17 19" id="KW-0472">Membrane</keyword>
<feature type="domain" description="Histidine kinase" evidence="20">
    <location>
        <begin position="484"/>
        <end position="705"/>
    </location>
</feature>
<dbReference type="FunFam" id="1.10.287.130:FF:000091">
    <property type="entry name" value="Autoinducer 2 sensor kinase/phosphatase LuxQ"/>
    <property type="match status" value="1"/>
</dbReference>
<keyword evidence="8" id="KW-0808">Transferase</keyword>
<dbReference type="eggNOG" id="COG2205">
    <property type="taxonomic scope" value="Bacteria"/>
</dbReference>
<keyword evidence="13" id="KW-0067">ATP-binding</keyword>
<evidence type="ECO:0000256" key="18">
    <source>
        <dbReference type="PROSITE-ProRule" id="PRU00169"/>
    </source>
</evidence>
<evidence type="ECO:0000256" key="5">
    <source>
        <dbReference type="ARBA" id="ARBA00022475"/>
    </source>
</evidence>
<keyword evidence="5" id="KW-1003">Cell membrane</keyword>